<evidence type="ECO:0000256" key="5">
    <source>
        <dbReference type="ARBA" id="ARBA00023136"/>
    </source>
</evidence>
<reference evidence="8 9" key="1">
    <citation type="submission" date="2020-08" db="EMBL/GenBank/DDBJ databases">
        <title>Cohnella phylogeny.</title>
        <authorList>
            <person name="Dunlap C."/>
        </authorList>
    </citation>
    <scope>NUCLEOTIDE SEQUENCE [LARGE SCALE GENOMIC DNA]</scope>
    <source>
        <strain evidence="8 9">DSM 28246</strain>
    </source>
</reference>
<feature type="domain" description="DUF3817" evidence="7">
    <location>
        <begin position="7"/>
        <end position="94"/>
    </location>
</feature>
<evidence type="ECO:0000256" key="6">
    <source>
        <dbReference type="SAM" id="Phobius"/>
    </source>
</evidence>
<feature type="transmembrane region" description="Helical" evidence="6">
    <location>
        <begin position="12"/>
        <end position="30"/>
    </location>
</feature>
<dbReference type="PANTHER" id="PTHR40077:SF1">
    <property type="entry name" value="MEMBRANE PROTEIN"/>
    <property type="match status" value="1"/>
</dbReference>
<dbReference type="GO" id="GO:0005886">
    <property type="term" value="C:plasma membrane"/>
    <property type="evidence" value="ECO:0007669"/>
    <property type="project" value="UniProtKB-SubCell"/>
</dbReference>
<evidence type="ECO:0000256" key="4">
    <source>
        <dbReference type="ARBA" id="ARBA00022989"/>
    </source>
</evidence>
<dbReference type="Proteomes" id="UP000547209">
    <property type="component" value="Unassembled WGS sequence"/>
</dbReference>
<keyword evidence="9" id="KW-1185">Reference proteome</keyword>
<protein>
    <submittedName>
        <fullName evidence="8">DUF3817 domain-containing protein</fullName>
    </submittedName>
</protein>
<proteinExistence type="predicted"/>
<keyword evidence="5 6" id="KW-0472">Membrane</keyword>
<keyword evidence="3 6" id="KW-0812">Transmembrane</keyword>
<comment type="subcellular location">
    <subcellularLocation>
        <location evidence="1">Cell membrane</location>
        <topology evidence="1">Multi-pass membrane protein</topology>
    </subcellularLocation>
</comment>
<dbReference type="RefSeq" id="WP_185670616.1">
    <property type="nucleotide sequence ID" value="NZ_JACJVP010000030.1"/>
</dbReference>
<organism evidence="8 9">
    <name type="scientific">Cohnella nanjingensis</name>
    <dbReference type="NCBI Taxonomy" id="1387779"/>
    <lineage>
        <taxon>Bacteria</taxon>
        <taxon>Bacillati</taxon>
        <taxon>Bacillota</taxon>
        <taxon>Bacilli</taxon>
        <taxon>Bacillales</taxon>
        <taxon>Paenibacillaceae</taxon>
        <taxon>Cohnella</taxon>
    </lineage>
</organism>
<evidence type="ECO:0000256" key="3">
    <source>
        <dbReference type="ARBA" id="ARBA00022692"/>
    </source>
</evidence>
<evidence type="ECO:0000256" key="2">
    <source>
        <dbReference type="ARBA" id="ARBA00022475"/>
    </source>
</evidence>
<name>A0A7X0RUK2_9BACL</name>
<accession>A0A7X0RUK2</accession>
<evidence type="ECO:0000259" key="7">
    <source>
        <dbReference type="Pfam" id="PF12823"/>
    </source>
</evidence>
<sequence length="96" mass="11019">MFSNAVRALRKIGIAEGISFLVLLLIAMPLKYWADMPIMVQIVGSIHGFLFGAYLIALLVVWIRRRWSFWRVLVAGIASLLPFGTFVLDRRLRKEE</sequence>
<dbReference type="PANTHER" id="PTHR40077">
    <property type="entry name" value="MEMBRANE PROTEIN-RELATED"/>
    <property type="match status" value="1"/>
</dbReference>
<evidence type="ECO:0000256" key="1">
    <source>
        <dbReference type="ARBA" id="ARBA00004651"/>
    </source>
</evidence>
<feature type="transmembrane region" description="Helical" evidence="6">
    <location>
        <begin position="69"/>
        <end position="88"/>
    </location>
</feature>
<dbReference type="EMBL" id="JACJVP010000030">
    <property type="protein sequence ID" value="MBB6672766.1"/>
    <property type="molecule type" value="Genomic_DNA"/>
</dbReference>
<evidence type="ECO:0000313" key="8">
    <source>
        <dbReference type="EMBL" id="MBB6672766.1"/>
    </source>
</evidence>
<dbReference type="AlphaFoldDB" id="A0A7X0RUK2"/>
<dbReference type="InterPro" id="IPR023845">
    <property type="entry name" value="DUF3817_TM"/>
</dbReference>
<feature type="transmembrane region" description="Helical" evidence="6">
    <location>
        <begin position="42"/>
        <end position="63"/>
    </location>
</feature>
<evidence type="ECO:0000313" key="9">
    <source>
        <dbReference type="Proteomes" id="UP000547209"/>
    </source>
</evidence>
<dbReference type="Pfam" id="PF12823">
    <property type="entry name" value="DUF3817"/>
    <property type="match status" value="1"/>
</dbReference>
<dbReference type="NCBIfam" id="TIGR03954">
    <property type="entry name" value="integ_memb_HG"/>
    <property type="match status" value="1"/>
</dbReference>
<comment type="caution">
    <text evidence="8">The sequence shown here is derived from an EMBL/GenBank/DDBJ whole genome shotgun (WGS) entry which is preliminary data.</text>
</comment>
<gene>
    <name evidence="8" type="ORF">H7C19_18965</name>
</gene>
<keyword evidence="2" id="KW-1003">Cell membrane</keyword>
<keyword evidence="4 6" id="KW-1133">Transmembrane helix</keyword>